<sequence>MHSRAQQVFVAVTAGALVVTGATTADAAVVSQAPSLIPAAWIPGQVLPAPGTSVLATPSPAAPVPASPAPVAPGSDASPAPSPSASPDPSLPSGVATATSFWDGETASGKPMRYATVASPYWPLGTKVKISYHGRSAVGVVEDFGPAEWAVAQHDIPAIVDLSELMMADLSGVRSNTVHVHFQVLKWGKGGVYRHSGTGYALAMGKR</sequence>
<organism evidence="3 4">
    <name type="scientific">Microbispora corallina</name>
    <dbReference type="NCBI Taxonomy" id="83302"/>
    <lineage>
        <taxon>Bacteria</taxon>
        <taxon>Bacillati</taxon>
        <taxon>Actinomycetota</taxon>
        <taxon>Actinomycetes</taxon>
        <taxon>Streptosporangiales</taxon>
        <taxon>Streptosporangiaceae</taxon>
        <taxon>Microbispora</taxon>
    </lineage>
</organism>
<evidence type="ECO:0000256" key="1">
    <source>
        <dbReference type="SAM" id="MobiDB-lite"/>
    </source>
</evidence>
<evidence type="ECO:0000313" key="3">
    <source>
        <dbReference type="EMBL" id="GIH37490.1"/>
    </source>
</evidence>
<feature type="signal peptide" evidence="2">
    <location>
        <begin position="1"/>
        <end position="27"/>
    </location>
</feature>
<keyword evidence="2" id="KW-0732">Signal</keyword>
<accession>A0ABQ4FRP9</accession>
<evidence type="ECO:0000313" key="4">
    <source>
        <dbReference type="Proteomes" id="UP000603904"/>
    </source>
</evidence>
<feature type="region of interest" description="Disordered" evidence="1">
    <location>
        <begin position="58"/>
        <end position="97"/>
    </location>
</feature>
<dbReference type="EMBL" id="BOOC01000002">
    <property type="protein sequence ID" value="GIH37490.1"/>
    <property type="molecule type" value="Genomic_DNA"/>
</dbReference>
<dbReference type="Proteomes" id="UP000603904">
    <property type="component" value="Unassembled WGS sequence"/>
</dbReference>
<reference evidence="3 4" key="1">
    <citation type="submission" date="2021-01" db="EMBL/GenBank/DDBJ databases">
        <title>Whole genome shotgun sequence of Microbispora corallina NBRC 16416.</title>
        <authorList>
            <person name="Komaki H."/>
            <person name="Tamura T."/>
        </authorList>
    </citation>
    <scope>NUCLEOTIDE SEQUENCE [LARGE SCALE GENOMIC DNA]</scope>
    <source>
        <strain evidence="3 4">NBRC 16416</strain>
    </source>
</reference>
<feature type="compositionally biased region" description="Pro residues" evidence="1">
    <location>
        <begin position="80"/>
        <end position="90"/>
    </location>
</feature>
<comment type="caution">
    <text evidence="3">The sequence shown here is derived from an EMBL/GenBank/DDBJ whole genome shotgun (WGS) entry which is preliminary data.</text>
</comment>
<dbReference type="RefSeq" id="WP_204055255.1">
    <property type="nucleotide sequence ID" value="NZ_BAAAGP010000001.1"/>
</dbReference>
<name>A0ABQ4FRP9_9ACTN</name>
<proteinExistence type="predicted"/>
<feature type="chain" id="PRO_5047400672" description="RlpA-like protein double-psi beta-barrel domain-containing protein" evidence="2">
    <location>
        <begin position="28"/>
        <end position="207"/>
    </location>
</feature>
<dbReference type="InterPro" id="IPR036908">
    <property type="entry name" value="RlpA-like_sf"/>
</dbReference>
<protein>
    <recommendedName>
        <fullName evidence="5">RlpA-like protein double-psi beta-barrel domain-containing protein</fullName>
    </recommendedName>
</protein>
<evidence type="ECO:0008006" key="5">
    <source>
        <dbReference type="Google" id="ProtNLM"/>
    </source>
</evidence>
<feature type="compositionally biased region" description="Pro residues" evidence="1">
    <location>
        <begin position="60"/>
        <end position="71"/>
    </location>
</feature>
<gene>
    <name evidence="3" type="ORF">Mco01_04900</name>
</gene>
<dbReference type="Gene3D" id="2.40.40.10">
    <property type="entry name" value="RlpA-like domain"/>
    <property type="match status" value="1"/>
</dbReference>
<keyword evidence="4" id="KW-1185">Reference proteome</keyword>
<evidence type="ECO:0000256" key="2">
    <source>
        <dbReference type="SAM" id="SignalP"/>
    </source>
</evidence>